<dbReference type="GO" id="GO:0004674">
    <property type="term" value="F:protein serine/threonine kinase activity"/>
    <property type="evidence" value="ECO:0007669"/>
    <property type="project" value="TreeGrafter"/>
</dbReference>
<feature type="compositionally biased region" description="Low complexity" evidence="5">
    <location>
        <begin position="386"/>
        <end position="399"/>
    </location>
</feature>
<dbReference type="STRING" id="200324.A0A2N5T2C3"/>
<evidence type="ECO:0000256" key="3">
    <source>
        <dbReference type="ARBA" id="ARBA00022777"/>
    </source>
</evidence>
<dbReference type="PANTHER" id="PTHR44329:SF288">
    <property type="entry name" value="MITOGEN-ACTIVATED PROTEIN KINASE KINASE KINASE 20"/>
    <property type="match status" value="1"/>
</dbReference>
<dbReference type="PANTHER" id="PTHR44329">
    <property type="entry name" value="SERINE/THREONINE-PROTEIN KINASE TNNI3K-RELATED"/>
    <property type="match status" value="1"/>
</dbReference>
<feature type="compositionally biased region" description="Polar residues" evidence="5">
    <location>
        <begin position="335"/>
        <end position="351"/>
    </location>
</feature>
<dbReference type="Pfam" id="PF07714">
    <property type="entry name" value="PK_Tyr_Ser-Thr"/>
    <property type="match status" value="1"/>
</dbReference>
<feature type="compositionally biased region" description="Basic and acidic residues" evidence="5">
    <location>
        <begin position="175"/>
        <end position="185"/>
    </location>
</feature>
<dbReference type="AlphaFoldDB" id="A0A2N5T2C3"/>
<feature type="region of interest" description="Disordered" evidence="5">
    <location>
        <begin position="496"/>
        <end position="583"/>
    </location>
</feature>
<evidence type="ECO:0000259" key="6">
    <source>
        <dbReference type="PROSITE" id="PS50011"/>
    </source>
</evidence>
<feature type="compositionally biased region" description="Basic and acidic residues" evidence="5">
    <location>
        <begin position="725"/>
        <end position="735"/>
    </location>
</feature>
<keyword evidence="4" id="KW-0067">ATP-binding</keyword>
<feature type="compositionally biased region" description="Low complexity" evidence="5">
    <location>
        <begin position="451"/>
        <end position="460"/>
    </location>
</feature>
<keyword evidence="8" id="KW-1185">Reference proteome</keyword>
<feature type="region of interest" description="Disordered" evidence="5">
    <location>
        <begin position="835"/>
        <end position="857"/>
    </location>
</feature>
<feature type="region of interest" description="Disordered" evidence="5">
    <location>
        <begin position="134"/>
        <end position="186"/>
    </location>
</feature>
<accession>A0A2N5T2C3</accession>
<keyword evidence="1" id="KW-0808">Transferase</keyword>
<dbReference type="InterPro" id="IPR000719">
    <property type="entry name" value="Prot_kinase_dom"/>
</dbReference>
<evidence type="ECO:0000313" key="8">
    <source>
        <dbReference type="Proteomes" id="UP000235388"/>
    </source>
</evidence>
<feature type="region of interest" description="Disordered" evidence="5">
    <location>
        <begin position="672"/>
        <end position="702"/>
    </location>
</feature>
<dbReference type="PROSITE" id="PS50011">
    <property type="entry name" value="PROTEIN_KINASE_DOM"/>
    <property type="match status" value="1"/>
</dbReference>
<feature type="compositionally biased region" description="Acidic residues" evidence="5">
    <location>
        <begin position="529"/>
        <end position="541"/>
    </location>
</feature>
<dbReference type="EMBL" id="PGCJ01000809">
    <property type="protein sequence ID" value="PLW19649.1"/>
    <property type="molecule type" value="Genomic_DNA"/>
</dbReference>
<proteinExistence type="predicted"/>
<dbReference type="PROSITE" id="PS00108">
    <property type="entry name" value="PROTEIN_KINASE_ST"/>
    <property type="match status" value="1"/>
</dbReference>
<feature type="region of interest" description="Disordered" evidence="5">
    <location>
        <begin position="1"/>
        <end position="53"/>
    </location>
</feature>
<feature type="region of interest" description="Disordered" evidence="5">
    <location>
        <begin position="722"/>
        <end position="742"/>
    </location>
</feature>
<feature type="compositionally biased region" description="Basic and acidic residues" evidence="5">
    <location>
        <begin position="357"/>
        <end position="370"/>
    </location>
</feature>
<feature type="region of interest" description="Disordered" evidence="5">
    <location>
        <begin position="283"/>
        <end position="481"/>
    </location>
</feature>
<dbReference type="InterPro" id="IPR051681">
    <property type="entry name" value="Ser/Thr_Kinases-Pseudokinases"/>
</dbReference>
<dbReference type="InterPro" id="IPR011009">
    <property type="entry name" value="Kinase-like_dom_sf"/>
</dbReference>
<feature type="compositionally biased region" description="Basic residues" evidence="5">
    <location>
        <begin position="1"/>
        <end position="14"/>
    </location>
</feature>
<feature type="compositionally biased region" description="Basic residues" evidence="5">
    <location>
        <begin position="439"/>
        <end position="450"/>
    </location>
</feature>
<protein>
    <recommendedName>
        <fullName evidence="6">Protein kinase domain-containing protein</fullName>
    </recommendedName>
</protein>
<dbReference type="Pfam" id="PF00069">
    <property type="entry name" value="Pkinase"/>
    <property type="match status" value="1"/>
</dbReference>
<feature type="compositionally biased region" description="Basic and acidic residues" evidence="5">
    <location>
        <begin position="306"/>
        <end position="315"/>
    </location>
</feature>
<feature type="compositionally biased region" description="Acidic residues" evidence="5">
    <location>
        <begin position="600"/>
        <end position="623"/>
    </location>
</feature>
<evidence type="ECO:0000256" key="1">
    <source>
        <dbReference type="ARBA" id="ARBA00022679"/>
    </source>
</evidence>
<evidence type="ECO:0000256" key="2">
    <source>
        <dbReference type="ARBA" id="ARBA00022741"/>
    </source>
</evidence>
<feature type="compositionally biased region" description="Low complexity" evidence="5">
    <location>
        <begin position="162"/>
        <end position="174"/>
    </location>
</feature>
<organism evidence="7 8">
    <name type="scientific">Puccinia coronata f. sp. avenae</name>
    <dbReference type="NCBI Taxonomy" id="200324"/>
    <lineage>
        <taxon>Eukaryota</taxon>
        <taxon>Fungi</taxon>
        <taxon>Dikarya</taxon>
        <taxon>Basidiomycota</taxon>
        <taxon>Pucciniomycotina</taxon>
        <taxon>Pucciniomycetes</taxon>
        <taxon>Pucciniales</taxon>
        <taxon>Pucciniaceae</taxon>
        <taxon>Puccinia</taxon>
    </lineage>
</organism>
<feature type="region of interest" description="Disordered" evidence="5">
    <location>
        <begin position="595"/>
        <end position="626"/>
    </location>
</feature>
<dbReference type="InterPro" id="IPR008271">
    <property type="entry name" value="Ser/Thr_kinase_AS"/>
</dbReference>
<feature type="compositionally biased region" description="Polar residues" evidence="5">
    <location>
        <begin position="283"/>
        <end position="296"/>
    </location>
</feature>
<evidence type="ECO:0000256" key="5">
    <source>
        <dbReference type="SAM" id="MobiDB-lite"/>
    </source>
</evidence>
<feature type="compositionally biased region" description="Low complexity" evidence="5">
    <location>
        <begin position="837"/>
        <end position="857"/>
    </location>
</feature>
<dbReference type="GO" id="GO:0005524">
    <property type="term" value="F:ATP binding"/>
    <property type="evidence" value="ECO:0007669"/>
    <property type="project" value="UniProtKB-KW"/>
</dbReference>
<keyword evidence="3" id="KW-0418">Kinase</keyword>
<comment type="caution">
    <text evidence="7">The sequence shown here is derived from an EMBL/GenBank/DDBJ whole genome shotgun (WGS) entry which is preliminary data.</text>
</comment>
<dbReference type="SMART" id="SM00220">
    <property type="entry name" value="S_TKc"/>
    <property type="match status" value="1"/>
</dbReference>
<feature type="compositionally biased region" description="Polar residues" evidence="5">
    <location>
        <begin position="506"/>
        <end position="518"/>
    </location>
</feature>
<keyword evidence="2" id="KW-0547">Nucleotide-binding</keyword>
<dbReference type="Gene3D" id="1.10.510.10">
    <property type="entry name" value="Transferase(Phosphotransferase) domain 1"/>
    <property type="match status" value="1"/>
</dbReference>
<feature type="compositionally biased region" description="Polar residues" evidence="5">
    <location>
        <begin position="374"/>
        <end position="385"/>
    </location>
</feature>
<gene>
    <name evidence="7" type="ORF">PCANC_08956</name>
</gene>
<feature type="compositionally biased region" description="Polar residues" evidence="5">
    <location>
        <begin position="672"/>
        <end position="691"/>
    </location>
</feature>
<dbReference type="InterPro" id="IPR001245">
    <property type="entry name" value="Ser-Thr/Tyr_kinase_cat_dom"/>
</dbReference>
<dbReference type="SUPFAM" id="SSF56112">
    <property type="entry name" value="Protein kinase-like (PK-like)"/>
    <property type="match status" value="1"/>
</dbReference>
<name>A0A2N5T2C3_9BASI</name>
<feature type="domain" description="Protein kinase" evidence="6">
    <location>
        <begin position="773"/>
        <end position="1077"/>
    </location>
</feature>
<dbReference type="Gene3D" id="3.30.200.20">
    <property type="entry name" value="Phosphorylase Kinase, domain 1"/>
    <property type="match status" value="1"/>
</dbReference>
<reference evidence="7 8" key="1">
    <citation type="submission" date="2017-11" db="EMBL/GenBank/DDBJ databases">
        <title>De novo assembly and phasing of dikaryotic genomes from two isolates of Puccinia coronata f. sp. avenae, the causal agent of oat crown rust.</title>
        <authorList>
            <person name="Miller M.E."/>
            <person name="Zhang Y."/>
            <person name="Omidvar V."/>
            <person name="Sperschneider J."/>
            <person name="Schwessinger B."/>
            <person name="Raley C."/>
            <person name="Palmer J.M."/>
            <person name="Garnica D."/>
            <person name="Upadhyaya N."/>
            <person name="Rathjen J."/>
            <person name="Taylor J.M."/>
            <person name="Park R.F."/>
            <person name="Dodds P.N."/>
            <person name="Hirsch C.D."/>
            <person name="Kianian S.F."/>
            <person name="Figueroa M."/>
        </authorList>
    </citation>
    <scope>NUCLEOTIDE SEQUENCE [LARGE SCALE GENOMIC DNA]</scope>
    <source>
        <strain evidence="7">12NC29</strain>
    </source>
</reference>
<evidence type="ECO:0000256" key="4">
    <source>
        <dbReference type="ARBA" id="ARBA00022840"/>
    </source>
</evidence>
<feature type="compositionally biased region" description="Basic residues" evidence="5">
    <location>
        <begin position="412"/>
        <end position="427"/>
    </location>
</feature>
<dbReference type="OrthoDB" id="4062651at2759"/>
<evidence type="ECO:0000313" key="7">
    <source>
        <dbReference type="EMBL" id="PLW19649.1"/>
    </source>
</evidence>
<dbReference type="Proteomes" id="UP000235388">
    <property type="component" value="Unassembled WGS sequence"/>
</dbReference>
<sequence>MKCSRSNKKKRKTVGQRTVNGFDGQQKKKNQTQTHIETEQSSPASDSSDSDYLEANQAEPAQFKTGNHLVRVLEPLTSNKACTLTRKFVNLPHSHLNRLYKPTTDTHQTTTTRRRRRRIMPFKTLNHQQIIPSRPICNTLPTSTAIPDEPRPNRKRKRARTTNDARTTTTTTTTTEDKGDNEKSRQVMVIINRPRSPPLLSQQSVESRCSSQELLPSLLPEPTSYYIHQASKAQLLRLRRDQLIQLIKTGWEKHDRNEQVEETEHKNKDSLAAFIVNARSNPSKKSVLFPSQSHPSSKAAGMDQSSPKDDVEEHQPWPVTRLQTRVKSFPDYRQMDTSQRTHQNGSVARSRSQQRKWTAEADDRVPETTRKTRSATQAISHHQTYSSSNSSAWSSSVNSERLVEAPPAITRTPRRHSERRKAVKFIGHRSGGPTPVAFRTRRSSNHHRSSATRTSASSKSHSVRARNTPTHRSLRHEVVTPTRCIRKLRNGKVIPLKKMIGDQSDDQLPTRANKTGAITPQDRAHVPSDNDDDSVTVEDASETEHEAENQQNEQDDLMASGSEMELSLAPSDPKQGSNSDGDAFDIAEDQSIQIDSVHENDEEEDEDDNDNDGEDEDDEDDILVDLSQATTRGLLRLKRDNLIRLCEEREIEAAGTKKDMVQNLLAWRDTNEAVSPSSDVSQKTPQPSTHSEGPEPTPIVDSPEITFLTADGTSSRPIILDSTIEDAKPPAEKKAIKTPTGSKVALQKKDDIGELLDLESLNLQDKEIQPEQLKKLEMIGSGGFKDVYRGIYKKVPVAIAEIRGHLTEMDLKELRILRDLRHENIVRFIGVSVPTDSSHSTSSASAGAAATTTTTTTAKAGSIGSKKKMLAVEDNKPHHIPPIMVVTEICTNGDLFDYLRKIPSPGFLKICHIFRDICSGLHYLHSRSPKIIHRDLKSSNVLITSKGVAKLNDFGLARIKNSTRSMVKSLVGTVNWQAPELWVAHPRYNEKVDVYSAGLVLWEMLQWHQPVKRYPFEGQNEHAIYQDVGHRQLRPATAGMRRQWGDEILNLVEKLWAQNPADRPRMDAVLVELDAIVAGYKPRTSS</sequence>